<dbReference type="Pfam" id="PF20243">
    <property type="entry name" value="MbnP"/>
    <property type="match status" value="1"/>
</dbReference>
<evidence type="ECO:0000259" key="1">
    <source>
        <dbReference type="Pfam" id="PF20243"/>
    </source>
</evidence>
<protein>
    <recommendedName>
        <fullName evidence="1">Copper-binding protein MbnP-like domain-containing protein</fullName>
    </recommendedName>
</protein>
<sequence>MKHNLYAFLIGIVGLVWACGRDTMTPKTGALALQFEHVVSAAPLTLGNATYTNAAGESFTVSRLDYFVSNIRLRRADGSEYVVPQDSSYFLVRASDEASRTLRLNNLPEGTYTGLSFMVGVDSLRSVSGIEQRKGVLDPGLGHTSGMYWDWNTGYIFLKLEGTSPAVAPDATGQRNYRFHVGLFGGYRARTLNNLRTVSLDFGGQAVTATTGPVSAVQIRADVLKVFDGPKRLSLAQKSDIMVSPESADVANNYARMFSFRQITPLER</sequence>
<feature type="domain" description="Copper-binding protein MbnP-like" evidence="1">
    <location>
        <begin position="29"/>
        <end position="242"/>
    </location>
</feature>
<dbReference type="InterPro" id="IPR046863">
    <property type="entry name" value="MbnP-like_dom"/>
</dbReference>
<dbReference type="AlphaFoldDB" id="A0A7J5U127"/>
<dbReference type="RefSeq" id="WP_152124426.1">
    <property type="nucleotide sequence ID" value="NZ_WELI01000003.1"/>
</dbReference>
<evidence type="ECO:0000313" key="3">
    <source>
        <dbReference type="Proteomes" id="UP000488299"/>
    </source>
</evidence>
<reference evidence="2 3" key="1">
    <citation type="submission" date="2019-10" db="EMBL/GenBank/DDBJ databases">
        <title>Rudanella paleaurantiibacter sp. nov., isolated from sludge.</title>
        <authorList>
            <person name="Xu S.Q."/>
        </authorList>
    </citation>
    <scope>NUCLEOTIDE SEQUENCE [LARGE SCALE GENOMIC DNA]</scope>
    <source>
        <strain evidence="2 3">HX-22-17</strain>
    </source>
</reference>
<organism evidence="2 3">
    <name type="scientific">Rudanella paleaurantiibacter</name>
    <dbReference type="NCBI Taxonomy" id="2614655"/>
    <lineage>
        <taxon>Bacteria</taxon>
        <taxon>Pseudomonadati</taxon>
        <taxon>Bacteroidota</taxon>
        <taxon>Cytophagia</taxon>
        <taxon>Cytophagales</taxon>
        <taxon>Cytophagaceae</taxon>
        <taxon>Rudanella</taxon>
    </lineage>
</organism>
<dbReference type="EMBL" id="WELI01000003">
    <property type="protein sequence ID" value="KAB7731456.1"/>
    <property type="molecule type" value="Genomic_DNA"/>
</dbReference>
<dbReference type="Proteomes" id="UP000488299">
    <property type="component" value="Unassembled WGS sequence"/>
</dbReference>
<name>A0A7J5U127_9BACT</name>
<proteinExistence type="predicted"/>
<keyword evidence="3" id="KW-1185">Reference proteome</keyword>
<gene>
    <name evidence="2" type="ORF">F5984_11755</name>
</gene>
<comment type="caution">
    <text evidence="2">The sequence shown here is derived from an EMBL/GenBank/DDBJ whole genome shotgun (WGS) entry which is preliminary data.</text>
</comment>
<evidence type="ECO:0000313" key="2">
    <source>
        <dbReference type="EMBL" id="KAB7731456.1"/>
    </source>
</evidence>
<accession>A0A7J5U127</accession>